<dbReference type="AlphaFoldDB" id="A0A2S0MFJ9"/>
<dbReference type="Proteomes" id="UP000239709">
    <property type="component" value="Chromosome"/>
</dbReference>
<dbReference type="SUPFAM" id="SSF143120">
    <property type="entry name" value="YefM-like"/>
    <property type="match status" value="1"/>
</dbReference>
<comment type="similarity">
    <text evidence="1 2">Belongs to the phD/YefM antitoxin family.</text>
</comment>
<evidence type="ECO:0000256" key="2">
    <source>
        <dbReference type="RuleBase" id="RU362080"/>
    </source>
</evidence>
<accession>A0A2S0MFJ9</accession>
<dbReference type="EMBL" id="CP027666">
    <property type="protein sequence ID" value="AVO34606.1"/>
    <property type="molecule type" value="Genomic_DNA"/>
</dbReference>
<name>A0A2S0MFJ9_9BURK</name>
<sequence>MQTWQMQDAKARMSELVKSAQTQPQDITVHGKSVAVVVSRSTFDRLSQAQGSLVDFMRRSPLFDADDVVFERDTSLTRQPEDEGF</sequence>
<keyword evidence="4" id="KW-1185">Reference proteome</keyword>
<dbReference type="OrthoDB" id="361281at2"/>
<dbReference type="KEGG" id="otk:C6570_10510"/>
<proteinExistence type="inferred from homology"/>
<protein>
    <recommendedName>
        <fullName evidence="2">Antitoxin</fullName>
    </recommendedName>
</protein>
<dbReference type="RefSeq" id="WP_106703158.1">
    <property type="nucleotide sequence ID" value="NZ_CP027666.1"/>
</dbReference>
<reference evidence="3 4" key="1">
    <citation type="submission" date="2018-03" db="EMBL/GenBank/DDBJ databases">
        <title>Genome sequencing of Ottowia sp.</title>
        <authorList>
            <person name="Kim S.-J."/>
            <person name="Heo J."/>
            <person name="Kwon S.-W."/>
        </authorList>
    </citation>
    <scope>NUCLEOTIDE SEQUENCE [LARGE SCALE GENOMIC DNA]</scope>
    <source>
        <strain evidence="3 4">KADR8-3</strain>
    </source>
</reference>
<evidence type="ECO:0000313" key="3">
    <source>
        <dbReference type="EMBL" id="AVO34606.1"/>
    </source>
</evidence>
<dbReference type="InterPro" id="IPR006442">
    <property type="entry name" value="Antitoxin_Phd/YefM"/>
</dbReference>
<organism evidence="3 4">
    <name type="scientific">Ottowia oryzae</name>
    <dbReference type="NCBI Taxonomy" id="2109914"/>
    <lineage>
        <taxon>Bacteria</taxon>
        <taxon>Pseudomonadati</taxon>
        <taxon>Pseudomonadota</taxon>
        <taxon>Betaproteobacteria</taxon>
        <taxon>Burkholderiales</taxon>
        <taxon>Comamonadaceae</taxon>
        <taxon>Ottowia</taxon>
    </lineage>
</organism>
<evidence type="ECO:0000256" key="1">
    <source>
        <dbReference type="ARBA" id="ARBA00009981"/>
    </source>
</evidence>
<dbReference type="Pfam" id="PF02604">
    <property type="entry name" value="PhdYeFM_antitox"/>
    <property type="match status" value="1"/>
</dbReference>
<evidence type="ECO:0000313" key="4">
    <source>
        <dbReference type="Proteomes" id="UP000239709"/>
    </source>
</evidence>
<gene>
    <name evidence="3" type="ORF">C6570_10510</name>
</gene>
<comment type="function">
    <text evidence="2">Antitoxin component of a type II toxin-antitoxin (TA) system.</text>
</comment>
<dbReference type="InterPro" id="IPR036165">
    <property type="entry name" value="YefM-like_sf"/>
</dbReference>
<dbReference type="NCBIfam" id="TIGR01552">
    <property type="entry name" value="phd_fam"/>
    <property type="match status" value="1"/>
</dbReference>
<dbReference type="Gene3D" id="3.40.1620.10">
    <property type="entry name" value="YefM-like domain"/>
    <property type="match status" value="1"/>
</dbReference>